<dbReference type="InterPro" id="IPR018062">
    <property type="entry name" value="HTH_AraC-typ_CS"/>
</dbReference>
<dbReference type="Pfam" id="PF12833">
    <property type="entry name" value="HTH_18"/>
    <property type="match status" value="1"/>
</dbReference>
<sequence>MHTRTVAVLGYNGAQVIDATGPAEVFAIANELAGGRLYRVVLASVDGRDVVGASGLRLGVELPLGDIADTVGPLDTVVVPGTYRWTVAAGQTGLLDALRGAAASSRRVAAVCAGAFLLGRIGLLDGRRATTHWMLLDELAERFPATKVERGPIFVADGAVFTSAGVTAGIDLALALVEADHGPVLARQVARFMVVFMQRPGGQRQFSVRLRSEITKPVLRGLLDAISADPAGDHRLSALSSRAGFSERHLSRLFARELGTTPARYVEQVRVEAARALLETSDAPLDVIARLSGLSSAETLRRSFTRDAGVTPHAYRQRFRSTGATTG</sequence>
<evidence type="ECO:0000313" key="5">
    <source>
        <dbReference type="EMBL" id="TDE10126.1"/>
    </source>
</evidence>
<organism evidence="5 6">
    <name type="scientific">Jiangella asiatica</name>
    <dbReference type="NCBI Taxonomy" id="2530372"/>
    <lineage>
        <taxon>Bacteria</taxon>
        <taxon>Bacillati</taxon>
        <taxon>Actinomycetota</taxon>
        <taxon>Actinomycetes</taxon>
        <taxon>Jiangellales</taxon>
        <taxon>Jiangellaceae</taxon>
        <taxon>Jiangella</taxon>
    </lineage>
</organism>
<dbReference type="AlphaFoldDB" id="A0A4R5D9B0"/>
<dbReference type="EMBL" id="SMKZ01000015">
    <property type="protein sequence ID" value="TDE10126.1"/>
    <property type="molecule type" value="Genomic_DNA"/>
</dbReference>
<dbReference type="InterPro" id="IPR029062">
    <property type="entry name" value="Class_I_gatase-like"/>
</dbReference>
<dbReference type="GO" id="GO:0043565">
    <property type="term" value="F:sequence-specific DNA binding"/>
    <property type="evidence" value="ECO:0007669"/>
    <property type="project" value="InterPro"/>
</dbReference>
<protein>
    <submittedName>
        <fullName evidence="5">GlxA family transcriptional regulator</fullName>
    </submittedName>
</protein>
<dbReference type="InterPro" id="IPR002818">
    <property type="entry name" value="DJ-1/PfpI"/>
</dbReference>
<accession>A0A4R5D9B0</accession>
<dbReference type="PANTHER" id="PTHR43130:SF3">
    <property type="entry name" value="HTH-TYPE TRANSCRIPTIONAL REGULATOR RV1931C"/>
    <property type="match status" value="1"/>
</dbReference>
<dbReference type="Gene3D" id="3.40.50.880">
    <property type="match status" value="1"/>
</dbReference>
<dbReference type="Pfam" id="PF01965">
    <property type="entry name" value="DJ-1_PfpI"/>
    <property type="match status" value="1"/>
</dbReference>
<dbReference type="InParanoid" id="A0A4R5D9B0"/>
<reference evidence="5 6" key="1">
    <citation type="submission" date="2019-03" db="EMBL/GenBank/DDBJ databases">
        <title>Draft genome sequences of novel Actinobacteria.</title>
        <authorList>
            <person name="Sahin N."/>
            <person name="Ay H."/>
            <person name="Saygin H."/>
        </authorList>
    </citation>
    <scope>NUCLEOTIDE SEQUENCE [LARGE SCALE GENOMIC DNA]</scope>
    <source>
        <strain evidence="5 6">5K138</strain>
    </source>
</reference>
<dbReference type="InterPro" id="IPR052158">
    <property type="entry name" value="INH-QAR"/>
</dbReference>
<gene>
    <name evidence="5" type="ORF">E1269_12460</name>
</gene>
<evidence type="ECO:0000256" key="3">
    <source>
        <dbReference type="ARBA" id="ARBA00023163"/>
    </source>
</evidence>
<dbReference type="PROSITE" id="PS01124">
    <property type="entry name" value="HTH_ARAC_FAMILY_2"/>
    <property type="match status" value="1"/>
</dbReference>
<dbReference type="SUPFAM" id="SSF52317">
    <property type="entry name" value="Class I glutamine amidotransferase-like"/>
    <property type="match status" value="1"/>
</dbReference>
<dbReference type="CDD" id="cd03137">
    <property type="entry name" value="GATase1_AraC_1"/>
    <property type="match status" value="1"/>
</dbReference>
<dbReference type="GO" id="GO:0003700">
    <property type="term" value="F:DNA-binding transcription factor activity"/>
    <property type="evidence" value="ECO:0007669"/>
    <property type="project" value="InterPro"/>
</dbReference>
<dbReference type="InterPro" id="IPR018060">
    <property type="entry name" value="HTH_AraC"/>
</dbReference>
<dbReference type="Gene3D" id="1.10.10.60">
    <property type="entry name" value="Homeodomain-like"/>
    <property type="match status" value="1"/>
</dbReference>
<dbReference type="SMART" id="SM00342">
    <property type="entry name" value="HTH_ARAC"/>
    <property type="match status" value="1"/>
</dbReference>
<evidence type="ECO:0000313" key="6">
    <source>
        <dbReference type="Proteomes" id="UP000294739"/>
    </source>
</evidence>
<dbReference type="OrthoDB" id="3992151at2"/>
<evidence type="ECO:0000256" key="2">
    <source>
        <dbReference type="ARBA" id="ARBA00023125"/>
    </source>
</evidence>
<evidence type="ECO:0000256" key="1">
    <source>
        <dbReference type="ARBA" id="ARBA00023015"/>
    </source>
</evidence>
<keyword evidence="2" id="KW-0238">DNA-binding</keyword>
<keyword evidence="6" id="KW-1185">Reference proteome</keyword>
<dbReference type="SUPFAM" id="SSF46689">
    <property type="entry name" value="Homeodomain-like"/>
    <property type="match status" value="2"/>
</dbReference>
<dbReference type="PANTHER" id="PTHR43130">
    <property type="entry name" value="ARAC-FAMILY TRANSCRIPTIONAL REGULATOR"/>
    <property type="match status" value="1"/>
</dbReference>
<keyword evidence="3" id="KW-0804">Transcription</keyword>
<feature type="domain" description="HTH araC/xylS-type" evidence="4">
    <location>
        <begin position="220"/>
        <end position="318"/>
    </location>
</feature>
<keyword evidence="1" id="KW-0805">Transcription regulation</keyword>
<proteinExistence type="predicted"/>
<dbReference type="InterPro" id="IPR009057">
    <property type="entry name" value="Homeodomain-like_sf"/>
</dbReference>
<name>A0A4R5D9B0_9ACTN</name>
<comment type="caution">
    <text evidence="5">The sequence shown here is derived from an EMBL/GenBank/DDBJ whole genome shotgun (WGS) entry which is preliminary data.</text>
</comment>
<evidence type="ECO:0000259" key="4">
    <source>
        <dbReference type="PROSITE" id="PS01124"/>
    </source>
</evidence>
<dbReference type="RefSeq" id="WP_131894893.1">
    <property type="nucleotide sequence ID" value="NZ_SMKZ01000015.1"/>
</dbReference>
<dbReference type="Proteomes" id="UP000294739">
    <property type="component" value="Unassembled WGS sequence"/>
</dbReference>
<dbReference type="PROSITE" id="PS00041">
    <property type="entry name" value="HTH_ARAC_FAMILY_1"/>
    <property type="match status" value="1"/>
</dbReference>